<dbReference type="CTD" id="6100128"/>
<proteinExistence type="predicted"/>
<evidence type="ECO:0000313" key="2">
    <source>
        <dbReference type="EMBL" id="VIO99885.1"/>
    </source>
</evidence>
<protein>
    <submittedName>
        <fullName evidence="4">DUF5641 domain-containing protein</fullName>
    </submittedName>
</protein>
<dbReference type="InterPro" id="IPR012337">
    <property type="entry name" value="RNaseH-like_sf"/>
</dbReference>
<dbReference type="GO" id="GO:0003676">
    <property type="term" value="F:nucleic acid binding"/>
    <property type="evidence" value="ECO:0007669"/>
    <property type="project" value="InterPro"/>
</dbReference>
<dbReference type="OrthoDB" id="5871302at2759"/>
<dbReference type="PANTHER" id="PTHR47331">
    <property type="entry name" value="PHD-TYPE DOMAIN-CONTAINING PROTEIN"/>
    <property type="match status" value="1"/>
</dbReference>
<dbReference type="RefSeq" id="XP_001896654.2">
    <property type="nucleotide sequence ID" value="XM_001896619.2"/>
</dbReference>
<dbReference type="InterPro" id="IPR040676">
    <property type="entry name" value="DUF5641"/>
</dbReference>
<dbReference type="Proteomes" id="UP000006672">
    <property type="component" value="Unassembled WGS sequence"/>
</dbReference>
<dbReference type="Gene3D" id="3.30.420.10">
    <property type="entry name" value="Ribonuclease H-like superfamily/Ribonuclease H"/>
    <property type="match status" value="1"/>
</dbReference>
<feature type="domain" description="DUF5641" evidence="1">
    <location>
        <begin position="272"/>
        <end position="343"/>
    </location>
</feature>
<dbReference type="STRING" id="6279.A0A5S6PCE1"/>
<evidence type="ECO:0000313" key="4">
    <source>
        <dbReference type="WBParaSite" id="Bm17101.1"/>
    </source>
</evidence>
<organism evidence="2">
    <name type="scientific">Brugia malayi</name>
    <name type="common">Filarial nematode worm</name>
    <dbReference type="NCBI Taxonomy" id="6279"/>
    <lineage>
        <taxon>Eukaryota</taxon>
        <taxon>Metazoa</taxon>
        <taxon>Ecdysozoa</taxon>
        <taxon>Nematoda</taxon>
        <taxon>Chromadorea</taxon>
        <taxon>Rhabditida</taxon>
        <taxon>Spirurina</taxon>
        <taxon>Spiruromorpha</taxon>
        <taxon>Filarioidea</taxon>
        <taxon>Onchocercidae</taxon>
        <taxon>Brugia</taxon>
    </lineage>
</organism>
<dbReference type="EMBL" id="CAAKNF010000002">
    <property type="protein sequence ID" value="VIO99885.1"/>
    <property type="molecule type" value="Genomic_DNA"/>
</dbReference>
<reference evidence="3" key="1">
    <citation type="journal article" date="2007" name="Science">
        <title>Draft genome of the filarial nematode parasite Brugia malayi.</title>
        <authorList>
            <person name="Ghedin E."/>
            <person name="Wang S."/>
            <person name="Spiro D."/>
            <person name="Caler E."/>
            <person name="Zhao Q."/>
            <person name="Crabtree J."/>
            <person name="Allen J.E."/>
            <person name="Delcher A.L."/>
            <person name="Guiliano D.B."/>
            <person name="Miranda-Saavedra D."/>
            <person name="Angiuoli S.V."/>
            <person name="Creasy T."/>
            <person name="Amedeo P."/>
            <person name="Haas B."/>
            <person name="El-Sayed N.M."/>
            <person name="Wortman J.R."/>
            <person name="Feldblyum T."/>
            <person name="Tallon L."/>
            <person name="Schatz M."/>
            <person name="Shumway M."/>
            <person name="Koo H."/>
            <person name="Salzberg S.L."/>
            <person name="Schobel S."/>
            <person name="Pertea M."/>
            <person name="Pop M."/>
            <person name="White O."/>
            <person name="Barton G.J."/>
            <person name="Carlow C.K."/>
            <person name="Crawford M.J."/>
            <person name="Daub J."/>
            <person name="Dimmic M.W."/>
            <person name="Estes C.F."/>
            <person name="Foster J.M."/>
            <person name="Ganatra M."/>
            <person name="Gregory W.F."/>
            <person name="Johnson N.M."/>
            <person name="Jin J."/>
            <person name="Komuniecki R."/>
            <person name="Korf I."/>
            <person name="Kumar S."/>
            <person name="Laney S."/>
            <person name="Li B.W."/>
            <person name="Li W."/>
            <person name="Lindblom T.H."/>
            <person name="Lustigman S."/>
            <person name="Ma D."/>
            <person name="Maina C.V."/>
            <person name="Martin D.M."/>
            <person name="McCarter J.P."/>
            <person name="McReynolds L."/>
            <person name="Mitreva M."/>
            <person name="Nutman T.B."/>
            <person name="Parkinson J."/>
            <person name="Peregrin-Alvarez J.M."/>
            <person name="Poole C."/>
            <person name="Ren Q."/>
            <person name="Saunders L."/>
            <person name="Sluder A.E."/>
            <person name="Smith K."/>
            <person name="Stanke M."/>
            <person name="Unnasch T.R."/>
            <person name="Ware J."/>
            <person name="Wei A.D."/>
            <person name="Weil G."/>
            <person name="Williams D.J."/>
            <person name="Zhang Y."/>
            <person name="Williams S.A."/>
            <person name="Fraser-Liggett C."/>
            <person name="Slatko B."/>
            <person name="Blaxter M.L."/>
            <person name="Scott A.L."/>
        </authorList>
    </citation>
    <scope>NUCLEOTIDE SEQUENCE</scope>
    <source>
        <strain evidence="3">FR3</strain>
    </source>
</reference>
<evidence type="ECO:0000313" key="3">
    <source>
        <dbReference type="Proteomes" id="UP000006672"/>
    </source>
</evidence>
<accession>A0A5S6PCE1</accession>
<reference evidence="2" key="2">
    <citation type="submission" date="2019-04" db="EMBL/GenBank/DDBJ databases">
        <authorList>
            <person name="Howe K."/>
            <person name="Paulini M."/>
            <person name="Williams G."/>
        </authorList>
    </citation>
    <scope>NUCLEOTIDE SEQUENCE [LARGE SCALE GENOMIC DNA]</scope>
    <source>
        <strain evidence="2">FR3</strain>
    </source>
</reference>
<sequence length="343" mass="40301">MSPYGQIPTDVATRGLSRLRLAYFESWWKGPDWLTEEESTWPVWEYNLNEIHSEDESEEEGQKIVAHFTIDKTFKLIDANRFSKRWKAKPFKLPTMPNYPAFRVRRSRTFSRVGLDYLGPISVKIETGVAKRWIALFTCLATRLFFQTLMEQETQITEFLVKHGIKWRNIIPKPPWSGGVYERIIGLTKGTLRKVIGRKLLKEKEFITLIVEVESIINTRPLTYVNFDDSIILRPTDFIIPDVCLMIPTSNTDDRDDYTPYKLNTQQKLIKHWARTMETLDTFWKIWKEEYSTSSRERTQVEHKSPKDAEIRAPIKEEIVTVNESNAPRGTWKLVKIRKLNKG</sequence>
<dbReference type="GeneID" id="6100128"/>
<keyword evidence="3" id="KW-1185">Reference proteome</keyword>
<dbReference type="WBParaSite" id="Bm17101.1">
    <property type="protein sequence ID" value="Bm17101.1"/>
    <property type="gene ID" value="WBGene00268245"/>
</dbReference>
<reference evidence="4" key="3">
    <citation type="submission" date="2019-12" db="UniProtKB">
        <authorList>
            <consortium name="WormBaseParasite"/>
        </authorList>
    </citation>
    <scope>IDENTIFICATION</scope>
</reference>
<dbReference type="Pfam" id="PF18701">
    <property type="entry name" value="DUF5641"/>
    <property type="match status" value="1"/>
</dbReference>
<evidence type="ECO:0000259" key="1">
    <source>
        <dbReference type="Pfam" id="PF18701"/>
    </source>
</evidence>
<gene>
    <name evidence="2 4" type="primary">Bm17101</name>
    <name evidence="2" type="ORF">BM_BM17101</name>
</gene>
<dbReference type="InterPro" id="IPR036397">
    <property type="entry name" value="RNaseH_sf"/>
</dbReference>
<name>A0A4E9G357_BRUMA</name>
<accession>A0A4E9G357</accession>
<dbReference type="SUPFAM" id="SSF53098">
    <property type="entry name" value="Ribonuclease H-like"/>
    <property type="match status" value="1"/>
</dbReference>
<dbReference type="AlphaFoldDB" id="A0A4E9G357"/>
<dbReference type="KEGG" id="bmy:BM_BM17101"/>